<dbReference type="InterPro" id="IPR050879">
    <property type="entry name" value="Acyltransferase_3"/>
</dbReference>
<feature type="transmembrane region" description="Helical" evidence="2">
    <location>
        <begin position="316"/>
        <end position="337"/>
    </location>
</feature>
<feature type="domain" description="SGNH" evidence="4">
    <location>
        <begin position="497"/>
        <end position="717"/>
    </location>
</feature>
<accession>A0ABW5XEN1</accession>
<evidence type="ECO:0000259" key="3">
    <source>
        <dbReference type="Pfam" id="PF01757"/>
    </source>
</evidence>
<keyword evidence="2" id="KW-0812">Transmembrane</keyword>
<feature type="region of interest" description="Disordered" evidence="1">
    <location>
        <begin position="426"/>
        <end position="460"/>
    </location>
</feature>
<keyword evidence="5" id="KW-0808">Transferase</keyword>
<evidence type="ECO:0000313" key="6">
    <source>
        <dbReference type="Proteomes" id="UP001597391"/>
    </source>
</evidence>
<dbReference type="EMBL" id="JBHUOP010000002">
    <property type="protein sequence ID" value="MFD2840188.1"/>
    <property type="molecule type" value="Genomic_DNA"/>
</dbReference>
<feature type="transmembrane region" description="Helical" evidence="2">
    <location>
        <begin position="197"/>
        <end position="218"/>
    </location>
</feature>
<keyword evidence="2" id="KW-1133">Transmembrane helix</keyword>
<feature type="transmembrane region" description="Helical" evidence="2">
    <location>
        <begin position="343"/>
        <end position="362"/>
    </location>
</feature>
<dbReference type="GO" id="GO:0016746">
    <property type="term" value="F:acyltransferase activity"/>
    <property type="evidence" value="ECO:0007669"/>
    <property type="project" value="UniProtKB-KW"/>
</dbReference>
<dbReference type="InterPro" id="IPR043968">
    <property type="entry name" value="SGNH"/>
</dbReference>
<protein>
    <submittedName>
        <fullName evidence="5">Acyltransferase family protein</fullName>
        <ecNumber evidence="5">2.3.1.-</ecNumber>
    </submittedName>
</protein>
<keyword evidence="2" id="KW-0472">Membrane</keyword>
<dbReference type="PANTHER" id="PTHR23028">
    <property type="entry name" value="ACETYLTRANSFERASE"/>
    <property type="match status" value="1"/>
</dbReference>
<feature type="transmembrane region" description="Helical" evidence="2">
    <location>
        <begin position="168"/>
        <end position="185"/>
    </location>
</feature>
<name>A0ABW5XEN1_9MICO</name>
<feature type="transmembrane region" description="Helical" evidence="2">
    <location>
        <begin position="54"/>
        <end position="75"/>
    </location>
</feature>
<evidence type="ECO:0000259" key="4">
    <source>
        <dbReference type="Pfam" id="PF19040"/>
    </source>
</evidence>
<feature type="domain" description="Acyltransferase 3" evidence="3">
    <location>
        <begin position="30"/>
        <end position="363"/>
    </location>
</feature>
<feature type="compositionally biased region" description="Low complexity" evidence="1">
    <location>
        <begin position="443"/>
        <end position="460"/>
    </location>
</feature>
<dbReference type="RefSeq" id="WP_377465905.1">
    <property type="nucleotide sequence ID" value="NZ_JBHUOP010000002.1"/>
</dbReference>
<evidence type="ECO:0000313" key="5">
    <source>
        <dbReference type="EMBL" id="MFD2840188.1"/>
    </source>
</evidence>
<feature type="transmembrane region" description="Helical" evidence="2">
    <location>
        <begin position="383"/>
        <end position="400"/>
    </location>
</feature>
<comment type="caution">
    <text evidence="5">The sequence shown here is derived from an EMBL/GenBank/DDBJ whole genome shotgun (WGS) entry which is preliminary data.</text>
</comment>
<sequence>MPVSQKIIAAPETQTHNADAIVKPVPLRTDIQALRALAVLAVVIYHFWPDVLPAGFVGVDIFFVISGFLITGHLLREAQQRGRIGFARFYAKRIKRILPSAYVTALITLVCAVVLLPTNLIRGAAHDAIASVIYLQNINLAHASVDYLNDGAADSLFNHFWSLSVEEQFYILIPLLLAGFLVVLRRRQVDVSQRIRVWLLVTLSILIVVSLAHSTALVSTGNAAAYFLPSTRFWELALGALLAVWDRSARTPQASALAWCAGWVLLGWSLFFTPVSFFPGIGALPATLGCALVIYSRRALTSGFLDQFVGGRVVQGLGNISYTLYLTHWPVLLFAGFRMVERNLLVDGLLVTGSILGAVVLYRWVDRPLSRVPMSSQNIRRTLWAGLIGSLAVIAVAVIVDRAAVAHESSLERETQVLIETAGDRIGAQSLPATPDPWDTDPSEPTGQPGSSEPEPGSLSYPAFLADAPTALVPEPAQARDILPTGAEGRCKSTISADHTPVCEFGNPDASSTIALVGDSHIEHYLPAFEQIVARNHDVRIITYFHASCPFSTAVRVSDDQRGRPCQKANEQTMASLLADPAIDIVVTSNRTALPFISDPDVPKPAEGLAESWSILIEHGIPVVVLKDSPGMRPGDETTFCVINNRIAPEKCSVPLVEALPVDHQIEAADLVPEVRFVDTTPWFCAADECPAVINNVLVFRDDQHVSVHYAQSLHQHLWDAVEPALAQKMAR</sequence>
<gene>
    <name evidence="5" type="ORF">ACFSYH_06355</name>
</gene>
<keyword evidence="5" id="KW-0012">Acyltransferase</keyword>
<feature type="transmembrane region" description="Helical" evidence="2">
    <location>
        <begin position="96"/>
        <end position="116"/>
    </location>
</feature>
<evidence type="ECO:0000256" key="2">
    <source>
        <dbReference type="SAM" id="Phobius"/>
    </source>
</evidence>
<organism evidence="5 6">
    <name type="scientific">Populibacterium corticicola</name>
    <dbReference type="NCBI Taxonomy" id="1812826"/>
    <lineage>
        <taxon>Bacteria</taxon>
        <taxon>Bacillati</taxon>
        <taxon>Actinomycetota</taxon>
        <taxon>Actinomycetes</taxon>
        <taxon>Micrococcales</taxon>
        <taxon>Jonesiaceae</taxon>
        <taxon>Populibacterium</taxon>
    </lineage>
</organism>
<dbReference type="Pfam" id="PF01757">
    <property type="entry name" value="Acyl_transf_3"/>
    <property type="match status" value="1"/>
</dbReference>
<dbReference type="Proteomes" id="UP001597391">
    <property type="component" value="Unassembled WGS sequence"/>
</dbReference>
<reference evidence="6" key="1">
    <citation type="journal article" date="2019" name="Int. J. Syst. Evol. Microbiol.">
        <title>The Global Catalogue of Microorganisms (GCM) 10K type strain sequencing project: providing services to taxonomists for standard genome sequencing and annotation.</title>
        <authorList>
            <consortium name="The Broad Institute Genomics Platform"/>
            <consortium name="The Broad Institute Genome Sequencing Center for Infectious Disease"/>
            <person name="Wu L."/>
            <person name="Ma J."/>
        </authorList>
    </citation>
    <scope>NUCLEOTIDE SEQUENCE [LARGE SCALE GENOMIC DNA]</scope>
    <source>
        <strain evidence="6">KCTC 33576</strain>
    </source>
</reference>
<proteinExistence type="predicted"/>
<dbReference type="EC" id="2.3.1.-" evidence="5"/>
<evidence type="ECO:0000256" key="1">
    <source>
        <dbReference type="SAM" id="MobiDB-lite"/>
    </source>
</evidence>
<feature type="transmembrane region" description="Helical" evidence="2">
    <location>
        <begin position="277"/>
        <end position="295"/>
    </location>
</feature>
<dbReference type="InterPro" id="IPR002656">
    <property type="entry name" value="Acyl_transf_3_dom"/>
</dbReference>
<dbReference type="Pfam" id="PF19040">
    <property type="entry name" value="SGNH"/>
    <property type="match status" value="1"/>
</dbReference>
<dbReference type="PANTHER" id="PTHR23028:SF53">
    <property type="entry name" value="ACYL_TRANSF_3 DOMAIN-CONTAINING PROTEIN"/>
    <property type="match status" value="1"/>
</dbReference>
<keyword evidence="6" id="KW-1185">Reference proteome</keyword>
<feature type="transmembrane region" description="Helical" evidence="2">
    <location>
        <begin position="33"/>
        <end position="48"/>
    </location>
</feature>